<keyword evidence="4" id="KW-0496">Mitochondrion</keyword>
<dbReference type="GO" id="GO:0003735">
    <property type="term" value="F:structural constituent of ribosome"/>
    <property type="evidence" value="ECO:0007669"/>
    <property type="project" value="TreeGrafter"/>
</dbReference>
<comment type="subcellular location">
    <subcellularLocation>
        <location evidence="1">Mitochondrion</location>
    </subcellularLocation>
</comment>
<dbReference type="PANTHER" id="PTHR28236">
    <property type="entry name" value="54S RIBOSOMAL PROTEIN L44, MITOCHONDRIAL"/>
    <property type="match status" value="1"/>
</dbReference>
<sequence>MLKQITNVRVAFNPFSKTSTSSKVFLNRVFSKKNQAANPSCQIDVVTTAFAKDPSTIAVTFKDGKEMQINGAEMSGDDIITQVEKYANKLSQKEDLQGQ</sequence>
<dbReference type="Gene3D" id="3.40.30.10">
    <property type="entry name" value="Glutaredoxin"/>
    <property type="match status" value="1"/>
</dbReference>
<dbReference type="GO" id="GO:0005762">
    <property type="term" value="C:mitochondrial large ribosomal subunit"/>
    <property type="evidence" value="ECO:0007669"/>
    <property type="project" value="TreeGrafter"/>
</dbReference>
<evidence type="ECO:0000256" key="2">
    <source>
        <dbReference type="ARBA" id="ARBA00005557"/>
    </source>
</evidence>
<dbReference type="AlphaFoldDB" id="A0A9W7XGF3"/>
<keyword evidence="3" id="KW-0689">Ribosomal protein</keyword>
<dbReference type="PANTHER" id="PTHR28236:SF1">
    <property type="entry name" value="LARGE RIBOSOMAL SUBUNIT PROTEIN ML53"/>
    <property type="match status" value="1"/>
</dbReference>
<organism evidence="7 8">
    <name type="scientific">Coemansia asiatica</name>
    <dbReference type="NCBI Taxonomy" id="1052880"/>
    <lineage>
        <taxon>Eukaryota</taxon>
        <taxon>Fungi</taxon>
        <taxon>Fungi incertae sedis</taxon>
        <taxon>Zoopagomycota</taxon>
        <taxon>Kickxellomycotina</taxon>
        <taxon>Kickxellomycetes</taxon>
        <taxon>Kickxellales</taxon>
        <taxon>Kickxellaceae</taxon>
        <taxon>Coemansia</taxon>
    </lineage>
</organism>
<evidence type="ECO:0000256" key="5">
    <source>
        <dbReference type="ARBA" id="ARBA00023274"/>
    </source>
</evidence>
<evidence type="ECO:0000256" key="3">
    <source>
        <dbReference type="ARBA" id="ARBA00022980"/>
    </source>
</evidence>
<keyword evidence="8" id="KW-1185">Reference proteome</keyword>
<accession>A0A9W7XGF3</accession>
<evidence type="ECO:0000313" key="8">
    <source>
        <dbReference type="Proteomes" id="UP001145021"/>
    </source>
</evidence>
<dbReference type="InterPro" id="IPR019716">
    <property type="entry name" value="Ribosomal_mL53"/>
</dbReference>
<evidence type="ECO:0000256" key="1">
    <source>
        <dbReference type="ARBA" id="ARBA00004173"/>
    </source>
</evidence>
<comment type="similarity">
    <text evidence="2">Belongs to the mitochondrion-specific ribosomal protein mL53 family.</text>
</comment>
<dbReference type="Pfam" id="PF10780">
    <property type="entry name" value="MRP_L53"/>
    <property type="match status" value="1"/>
</dbReference>
<evidence type="ECO:0000313" key="7">
    <source>
        <dbReference type="EMBL" id="KAJ1644009.1"/>
    </source>
</evidence>
<evidence type="ECO:0000256" key="6">
    <source>
        <dbReference type="ARBA" id="ARBA00035180"/>
    </source>
</evidence>
<keyword evidence="5" id="KW-0687">Ribonucleoprotein</keyword>
<dbReference type="Proteomes" id="UP001145021">
    <property type="component" value="Unassembled WGS sequence"/>
</dbReference>
<evidence type="ECO:0000256" key="4">
    <source>
        <dbReference type="ARBA" id="ARBA00023128"/>
    </source>
</evidence>
<protein>
    <recommendedName>
        <fullName evidence="6">Large ribosomal subunit protein mL53</fullName>
    </recommendedName>
</protein>
<reference evidence="7" key="1">
    <citation type="submission" date="2022-07" db="EMBL/GenBank/DDBJ databases">
        <title>Phylogenomic reconstructions and comparative analyses of Kickxellomycotina fungi.</title>
        <authorList>
            <person name="Reynolds N.K."/>
            <person name="Stajich J.E."/>
            <person name="Barry K."/>
            <person name="Grigoriev I.V."/>
            <person name="Crous P."/>
            <person name="Smith M.E."/>
        </authorList>
    </citation>
    <scope>NUCLEOTIDE SEQUENCE</scope>
    <source>
        <strain evidence="7">NBRC 105413</strain>
    </source>
</reference>
<proteinExistence type="inferred from homology"/>
<dbReference type="InterPro" id="IPR042776">
    <property type="entry name" value="Ribosomal_mL53_fung"/>
</dbReference>
<dbReference type="EMBL" id="JANBOH010000200">
    <property type="protein sequence ID" value="KAJ1644009.1"/>
    <property type="molecule type" value="Genomic_DNA"/>
</dbReference>
<comment type="caution">
    <text evidence="7">The sequence shown here is derived from an EMBL/GenBank/DDBJ whole genome shotgun (WGS) entry which is preliminary data.</text>
</comment>
<gene>
    <name evidence="7" type="ORF">LPJ64_004276</name>
</gene>
<name>A0A9W7XGF3_9FUNG</name>